<dbReference type="RefSeq" id="XP_009176847.1">
    <property type="nucleotide sequence ID" value="XM_009178583.1"/>
</dbReference>
<reference evidence="2 3" key="1">
    <citation type="submission" date="2013-11" db="EMBL/GenBank/DDBJ databases">
        <title>Opisthorchis viverrini - life in the bile duct.</title>
        <authorList>
            <person name="Young N.D."/>
            <person name="Nagarajan N."/>
            <person name="Lin S.J."/>
            <person name="Korhonen P.K."/>
            <person name="Jex A.R."/>
            <person name="Hall R.S."/>
            <person name="Safavi-Hemami H."/>
            <person name="Kaewkong W."/>
            <person name="Bertrand D."/>
            <person name="Gao S."/>
            <person name="Seet Q."/>
            <person name="Wongkham S."/>
            <person name="Teh B.T."/>
            <person name="Wongkham C."/>
            <person name="Intapan P.M."/>
            <person name="Maleewong W."/>
            <person name="Yang X."/>
            <person name="Hu M."/>
            <person name="Wang Z."/>
            <person name="Hofmann A."/>
            <person name="Sternberg P.W."/>
            <person name="Tan P."/>
            <person name="Wang J."/>
            <person name="Gasser R.B."/>
        </authorList>
    </citation>
    <scope>NUCLEOTIDE SEQUENCE [LARGE SCALE GENOMIC DNA]</scope>
</reference>
<feature type="non-terminal residue" evidence="2">
    <location>
        <position position="200"/>
    </location>
</feature>
<dbReference type="CTD" id="20329716"/>
<sequence>MNILHRRAGQAEGSSEGVNSDRRSLAVDGKSRLSFPTAKRMSIQFNTLGVQTGQMGRNNKNKNMTFDRDRQLSIKPHSETEAGQKRKSEGALAIQLTGVLRPTVLKDDKSGGEKLHVEIPADPEFTADDLLDKHEIPPGMVDGPKGTTCNIKPSFGQPSRECLKCRQIANLGPLQHASISEKDDEKNIVSLNVFFYGGKK</sequence>
<proteinExistence type="predicted"/>
<dbReference type="Gene3D" id="2.60.40.790">
    <property type="match status" value="1"/>
</dbReference>
<dbReference type="Proteomes" id="UP000054324">
    <property type="component" value="Unassembled WGS sequence"/>
</dbReference>
<name>A0A074Z1P1_OPIVI</name>
<evidence type="ECO:0000313" key="2">
    <source>
        <dbReference type="EMBL" id="KER19407.1"/>
    </source>
</evidence>
<protein>
    <submittedName>
        <fullName evidence="2">Uncharacterized protein</fullName>
    </submittedName>
</protein>
<dbReference type="STRING" id="6198.A0A074Z1P1"/>
<organism evidence="2 3">
    <name type="scientific">Opisthorchis viverrini</name>
    <name type="common">Southeast Asian liver fluke</name>
    <dbReference type="NCBI Taxonomy" id="6198"/>
    <lineage>
        <taxon>Eukaryota</taxon>
        <taxon>Metazoa</taxon>
        <taxon>Spiralia</taxon>
        <taxon>Lophotrochozoa</taxon>
        <taxon>Platyhelminthes</taxon>
        <taxon>Trematoda</taxon>
        <taxon>Digenea</taxon>
        <taxon>Opisthorchiida</taxon>
        <taxon>Opisthorchiata</taxon>
        <taxon>Opisthorchiidae</taxon>
        <taxon>Opisthorchis</taxon>
    </lineage>
</organism>
<feature type="compositionally biased region" description="Basic and acidic residues" evidence="1">
    <location>
        <begin position="19"/>
        <end position="31"/>
    </location>
</feature>
<accession>A0A074Z1P1</accession>
<dbReference type="EMBL" id="KL597219">
    <property type="protein sequence ID" value="KER19407.1"/>
    <property type="molecule type" value="Genomic_DNA"/>
</dbReference>
<dbReference type="OrthoDB" id="10060792at2759"/>
<gene>
    <name evidence="2" type="ORF">T265_15551</name>
</gene>
<dbReference type="KEGG" id="ovi:T265_15551"/>
<keyword evidence="3" id="KW-1185">Reference proteome</keyword>
<evidence type="ECO:0000256" key="1">
    <source>
        <dbReference type="SAM" id="MobiDB-lite"/>
    </source>
</evidence>
<dbReference type="GeneID" id="20329716"/>
<evidence type="ECO:0000313" key="3">
    <source>
        <dbReference type="Proteomes" id="UP000054324"/>
    </source>
</evidence>
<feature type="region of interest" description="Disordered" evidence="1">
    <location>
        <begin position="1"/>
        <end position="31"/>
    </location>
</feature>
<dbReference type="AlphaFoldDB" id="A0A074Z1P1"/>
<dbReference type="InterPro" id="IPR008978">
    <property type="entry name" value="HSP20-like_chaperone"/>
</dbReference>